<organism evidence="5 6">
    <name type="scientific">Saccharopolyspora flava</name>
    <dbReference type="NCBI Taxonomy" id="95161"/>
    <lineage>
        <taxon>Bacteria</taxon>
        <taxon>Bacillati</taxon>
        <taxon>Actinomycetota</taxon>
        <taxon>Actinomycetes</taxon>
        <taxon>Pseudonocardiales</taxon>
        <taxon>Pseudonocardiaceae</taxon>
        <taxon>Saccharopolyspora</taxon>
    </lineage>
</organism>
<comment type="subcellular location">
    <subcellularLocation>
        <location evidence="1">Cytoplasm</location>
    </subcellularLocation>
</comment>
<keyword evidence="4" id="KW-0143">Chaperone</keyword>
<dbReference type="AlphaFoldDB" id="A0A1I6UZW2"/>
<keyword evidence="3" id="KW-0963">Cytoplasm</keyword>
<dbReference type="EMBL" id="FOZX01000014">
    <property type="protein sequence ID" value="SFT06934.1"/>
    <property type="molecule type" value="Genomic_DNA"/>
</dbReference>
<dbReference type="STRING" id="95161.SAMN05660874_05439"/>
<reference evidence="6" key="1">
    <citation type="submission" date="2016-10" db="EMBL/GenBank/DDBJ databases">
        <authorList>
            <person name="Varghese N."/>
            <person name="Submissions S."/>
        </authorList>
    </citation>
    <scope>NUCLEOTIDE SEQUENCE [LARGE SCALE GENOMIC DNA]</scope>
    <source>
        <strain evidence="6">DSM 44771</strain>
    </source>
</reference>
<comment type="similarity">
    <text evidence="2">Belongs to the EspG family.</text>
</comment>
<evidence type="ECO:0000313" key="5">
    <source>
        <dbReference type="EMBL" id="SFT06934.1"/>
    </source>
</evidence>
<accession>A0A1I6UZW2</accession>
<gene>
    <name evidence="5" type="ORF">SAMN05660874_05439</name>
</gene>
<sequence length="281" mass="31105">MNNSDHIVDAIESVPSTLSGWGEPVKIELSKQGFHEAWKYFNLGTKPLVLNVLPEGILESERRQVEARAREELQHLGFGNEMREEDIQGALLPLTRYERAFDINFRQRTPDGAQRIVAGMVACTRGHATLAVLTEESVTVQTLPADSMVRAILSVLPDDLKAGPGKGVSLRSAAMESAAKSASNDREMAEALVRQGIRREEAKTLVEMAGGARNAYAQVGYAVMDGHGKRHRAPMVTNFFANAQGWYMIENSHRSDEGWTTIAPIDRPRMITRVHDLTKTL</sequence>
<evidence type="ECO:0000256" key="2">
    <source>
        <dbReference type="ARBA" id="ARBA00006411"/>
    </source>
</evidence>
<proteinExistence type="inferred from homology"/>
<dbReference type="Proteomes" id="UP000198852">
    <property type="component" value="Unassembled WGS sequence"/>
</dbReference>
<evidence type="ECO:0000256" key="1">
    <source>
        <dbReference type="ARBA" id="ARBA00004496"/>
    </source>
</evidence>
<dbReference type="Pfam" id="PF14011">
    <property type="entry name" value="ESX-1_EspG"/>
    <property type="match status" value="1"/>
</dbReference>
<evidence type="ECO:0000313" key="6">
    <source>
        <dbReference type="Proteomes" id="UP000198852"/>
    </source>
</evidence>
<keyword evidence="6" id="KW-1185">Reference proteome</keyword>
<name>A0A1I6UZW2_9PSEU</name>
<dbReference type="InterPro" id="IPR025734">
    <property type="entry name" value="EspG"/>
</dbReference>
<evidence type="ECO:0000256" key="3">
    <source>
        <dbReference type="ARBA" id="ARBA00022490"/>
    </source>
</evidence>
<protein>
    <submittedName>
        <fullName evidence="5">EspG family protein</fullName>
    </submittedName>
</protein>
<evidence type="ECO:0000256" key="4">
    <source>
        <dbReference type="ARBA" id="ARBA00023186"/>
    </source>
</evidence>